<dbReference type="RefSeq" id="WP_092053209.1">
    <property type="nucleotide sequence ID" value="NZ_FNZF01000003.1"/>
</dbReference>
<keyword evidence="2" id="KW-1185">Reference proteome</keyword>
<sequence length="105" mass="11840">MRRHMQHHHHGHGCGCHTCRTQPIVCPPTYRFHDTFTQREVPFVHPIVNVNRQNVVNVPRHYFTESETTVPGRNIYADSYGPGFGGPGFGGPGFGGPGPFRRGRY</sequence>
<organism evidence="1 2">
    <name type="scientific">Bhargavaea ginsengi</name>
    <dbReference type="NCBI Taxonomy" id="426757"/>
    <lineage>
        <taxon>Bacteria</taxon>
        <taxon>Bacillati</taxon>
        <taxon>Bacillota</taxon>
        <taxon>Bacilli</taxon>
        <taxon>Bacillales</taxon>
        <taxon>Caryophanaceae</taxon>
        <taxon>Bhargavaea</taxon>
    </lineage>
</organism>
<dbReference type="EMBL" id="FNZF01000003">
    <property type="protein sequence ID" value="SEJ50235.1"/>
    <property type="molecule type" value="Genomic_DNA"/>
</dbReference>
<evidence type="ECO:0000313" key="2">
    <source>
        <dbReference type="Proteomes" id="UP000199200"/>
    </source>
</evidence>
<gene>
    <name evidence="1" type="ORF">SAMN04488127_2014</name>
</gene>
<proteinExistence type="predicted"/>
<name>A0A1H6ZN43_9BACL</name>
<protein>
    <submittedName>
        <fullName evidence="1">Inner spore coat protein D</fullName>
    </submittedName>
</protein>
<keyword evidence="1" id="KW-0946">Virion</keyword>
<accession>A0A1H6ZN43</accession>
<reference evidence="2" key="1">
    <citation type="submission" date="2016-10" db="EMBL/GenBank/DDBJ databases">
        <authorList>
            <person name="Varghese N."/>
            <person name="Submissions S."/>
        </authorList>
    </citation>
    <scope>NUCLEOTIDE SEQUENCE [LARGE SCALE GENOMIC DNA]</scope>
    <source>
        <strain evidence="2">CGMCC 1.6763</strain>
    </source>
</reference>
<evidence type="ECO:0000313" key="1">
    <source>
        <dbReference type="EMBL" id="SEJ50235.1"/>
    </source>
</evidence>
<dbReference type="Proteomes" id="UP000199200">
    <property type="component" value="Unassembled WGS sequence"/>
</dbReference>
<dbReference type="STRING" id="426757.SAMN04488127_2014"/>
<dbReference type="AlphaFoldDB" id="A0A1H6ZN43"/>
<keyword evidence="1" id="KW-0167">Capsid protein</keyword>